<evidence type="ECO:0000313" key="4">
    <source>
        <dbReference type="EMBL" id="KDO23661.1"/>
    </source>
</evidence>
<feature type="domain" description="EDRF1 TPR repeats region" evidence="2">
    <location>
        <begin position="826"/>
        <end position="993"/>
    </location>
</feature>
<sequence length="1109" mass="122529">MDDDAGVIEFTSDTQLIEGSDAVMASTAETGLVLVPSPAVRFKQLEKDTDLNLSPTAKERRVHQAYLQQLQLPLRTPRQPQMSLRLHHGRVELAGCGYEYGLPETTTPYRSMPGASAPSTASDDLPSPGGTSPKDMPDVHFLGPAESIKTLFKLPYSRSRVSLAIHRVGNTLVVDGDVDETDLPKGFDECNEVLRIGHSAPLLEQDPALFENFIYQSTLALPPPEADDDEFAPTVSVEPKAKPSKAKLSAKEKKRRARRKKQPQPGLSALHRPPLDDDAAEEDDKTSSHASSSPLPNVVPAFQRILKWKFHDMQMLLGSDVQLFSNKEHPSVSLKLHDADQDLSLCTVLDYYLDNVIANIPELAICMHSKGHVRGYQLVETRDIPYLNGSSTPLFDIHDVNLNATMLFKFLQHNCSEANGTYWLYRAEGDFSLRLYDVRLLARGQQRKWKYMMAMLCYRFASRAARLISSAFEAPALQTRLRHRQRELLGTCLELLKELRRDHGGSRAQDSISASVAEQMADTYLRELDESSSASEKAALLRQAKLHLQQSIRVLESCVADYFAEKDATAASKGGLPLSETLLSSPLPRGDGRHDDAQDEADAHGDDDDDDDDDEDAVGLFMEEEVSRLQLKHASTALHLAAVYMENHAAADALRSLHDACGFLRVDALPPPTPLAPVDSIAFFQTFLDDLDFGGVGHAKSKTFLKSLYSVLEVRAHVLEALGDLASSQRLGDLAPAVALTYQLLTSAVRPSTMTFLQQAFAPTVFGALVETHRPLLDATTNLSFFAYLAALSPPVNAEHYFVLMKKLGNAANERGKFFLARKDLQQAYLWFEGGSLLFEAIEDGANAALLCANLANLHKILADADGRQDEHYAKAIGLCTKAHALLKASRANEVHAKVTGELALTYLVWAVRLSLNAPVHSDVEANIAAKFNKALHLYLEINDARQVASTHYQMASFYSRQLVGKLDATTRTKMELARRHYEKALLYFGVVDVGKTFVIIHQELAALYAASDKAEDIEHALLVLLNTYEAYSKSHRLSLDDRTTLATVAPSILEGVQNYLLRLVRAPCATKSVKARSSVFKQMYKEAICNRDAPLAQVLCTLRTLYAS</sequence>
<dbReference type="Pfam" id="PF23788">
    <property type="entry name" value="EDRF1_N"/>
    <property type="match status" value="2"/>
</dbReference>
<dbReference type="PANTHER" id="PTHR15000:SF1">
    <property type="entry name" value="ERYTHROID DIFFERENTIATION-RELATED FACTOR 1"/>
    <property type="match status" value="1"/>
</dbReference>
<proteinExistence type="predicted"/>
<protein>
    <recommendedName>
        <fullName evidence="6">Erythroid differentiation-related factor 1</fullName>
    </recommendedName>
</protein>
<evidence type="ECO:0000313" key="5">
    <source>
        <dbReference type="Proteomes" id="UP000030745"/>
    </source>
</evidence>
<keyword evidence="5" id="KW-1185">Reference proteome</keyword>
<feature type="domain" description="EDRF1 N-terminal" evidence="3">
    <location>
        <begin position="301"/>
        <end position="463"/>
    </location>
</feature>
<feature type="domain" description="EDRF1 N-terminal" evidence="3">
    <location>
        <begin position="138"/>
        <end position="176"/>
    </location>
</feature>
<dbReference type="InterPro" id="IPR056583">
    <property type="entry name" value="EDRF1_TPR"/>
</dbReference>
<dbReference type="PANTHER" id="PTHR15000">
    <property type="entry name" value="ERYTHROID DIFFERENTIATION-RELATED FACTOR 1"/>
    <property type="match status" value="1"/>
</dbReference>
<feature type="region of interest" description="Disordered" evidence="1">
    <location>
        <begin position="224"/>
        <end position="295"/>
    </location>
</feature>
<feature type="region of interest" description="Disordered" evidence="1">
    <location>
        <begin position="576"/>
        <end position="615"/>
    </location>
</feature>
<dbReference type="RefSeq" id="XP_012205644.1">
    <property type="nucleotide sequence ID" value="XM_012350254.1"/>
</dbReference>
<dbReference type="KEGG" id="spar:SPRG_11109"/>
<evidence type="ECO:0000259" key="2">
    <source>
        <dbReference type="Pfam" id="PF23723"/>
    </source>
</evidence>
<name>A0A067CAW1_SAPPC</name>
<feature type="compositionally biased region" description="Low complexity" evidence="1">
    <location>
        <begin position="576"/>
        <end position="588"/>
    </location>
</feature>
<evidence type="ECO:0000256" key="1">
    <source>
        <dbReference type="SAM" id="MobiDB-lite"/>
    </source>
</evidence>
<dbReference type="OMA" id="QGSQLKW"/>
<feature type="compositionally biased region" description="Acidic residues" evidence="1">
    <location>
        <begin position="605"/>
        <end position="615"/>
    </location>
</feature>
<evidence type="ECO:0008006" key="6">
    <source>
        <dbReference type="Google" id="ProtNLM"/>
    </source>
</evidence>
<feature type="region of interest" description="Disordered" evidence="1">
    <location>
        <begin position="107"/>
        <end position="137"/>
    </location>
</feature>
<dbReference type="VEuPathDB" id="FungiDB:SPRG_11109"/>
<reference evidence="4 5" key="1">
    <citation type="journal article" date="2013" name="PLoS Genet.">
        <title>Distinctive expansion of potential virulence genes in the genome of the oomycete fish pathogen Saprolegnia parasitica.</title>
        <authorList>
            <person name="Jiang R.H."/>
            <person name="de Bruijn I."/>
            <person name="Haas B.J."/>
            <person name="Belmonte R."/>
            <person name="Lobach L."/>
            <person name="Christie J."/>
            <person name="van den Ackerveken G."/>
            <person name="Bottin A."/>
            <person name="Bulone V."/>
            <person name="Diaz-Moreno S.M."/>
            <person name="Dumas B."/>
            <person name="Fan L."/>
            <person name="Gaulin E."/>
            <person name="Govers F."/>
            <person name="Grenville-Briggs L.J."/>
            <person name="Horner N.R."/>
            <person name="Levin J.Z."/>
            <person name="Mammella M."/>
            <person name="Meijer H.J."/>
            <person name="Morris P."/>
            <person name="Nusbaum C."/>
            <person name="Oome S."/>
            <person name="Phillips A.J."/>
            <person name="van Rooyen D."/>
            <person name="Rzeszutek E."/>
            <person name="Saraiva M."/>
            <person name="Secombes C.J."/>
            <person name="Seidl M.F."/>
            <person name="Snel B."/>
            <person name="Stassen J.H."/>
            <person name="Sykes S."/>
            <person name="Tripathy S."/>
            <person name="van den Berg H."/>
            <person name="Vega-Arreguin J.C."/>
            <person name="Wawra S."/>
            <person name="Young S.K."/>
            <person name="Zeng Q."/>
            <person name="Dieguez-Uribeondo J."/>
            <person name="Russ C."/>
            <person name="Tyler B.M."/>
            <person name="van West P."/>
        </authorList>
    </citation>
    <scope>NUCLEOTIDE SEQUENCE [LARGE SCALE GENOMIC DNA]</scope>
    <source>
        <strain evidence="4 5">CBS 223.65</strain>
    </source>
</reference>
<dbReference type="Proteomes" id="UP000030745">
    <property type="component" value="Unassembled WGS sequence"/>
</dbReference>
<dbReference type="GO" id="GO:0045893">
    <property type="term" value="P:positive regulation of DNA-templated transcription"/>
    <property type="evidence" value="ECO:0007669"/>
    <property type="project" value="TreeGrafter"/>
</dbReference>
<dbReference type="AlphaFoldDB" id="A0A067CAW1"/>
<dbReference type="InterPro" id="IPR056582">
    <property type="entry name" value="EDRF1_N"/>
</dbReference>
<feature type="compositionally biased region" description="Basic residues" evidence="1">
    <location>
        <begin position="252"/>
        <end position="262"/>
    </location>
</feature>
<gene>
    <name evidence="4" type="ORF">SPRG_11109</name>
</gene>
<dbReference type="Pfam" id="PF23723">
    <property type="entry name" value="TPR_EDRF1"/>
    <property type="match status" value="1"/>
</dbReference>
<accession>A0A067CAW1</accession>
<feature type="compositionally biased region" description="Basic and acidic residues" evidence="1">
    <location>
        <begin position="590"/>
        <end position="604"/>
    </location>
</feature>
<organism evidence="4 5">
    <name type="scientific">Saprolegnia parasitica (strain CBS 223.65)</name>
    <dbReference type="NCBI Taxonomy" id="695850"/>
    <lineage>
        <taxon>Eukaryota</taxon>
        <taxon>Sar</taxon>
        <taxon>Stramenopiles</taxon>
        <taxon>Oomycota</taxon>
        <taxon>Saprolegniomycetes</taxon>
        <taxon>Saprolegniales</taxon>
        <taxon>Saprolegniaceae</taxon>
        <taxon>Saprolegnia</taxon>
    </lineage>
</organism>
<dbReference type="EMBL" id="KK583251">
    <property type="protein sequence ID" value="KDO23661.1"/>
    <property type="molecule type" value="Genomic_DNA"/>
</dbReference>
<dbReference type="GeneID" id="24133178"/>
<dbReference type="OrthoDB" id="46207at2759"/>
<evidence type="ECO:0000259" key="3">
    <source>
        <dbReference type="Pfam" id="PF23788"/>
    </source>
</evidence>